<evidence type="ECO:0000259" key="4">
    <source>
        <dbReference type="Pfam" id="PF00675"/>
    </source>
</evidence>
<dbReference type="EMBL" id="JARGDL010000002">
    <property type="protein sequence ID" value="MDF1611088.1"/>
    <property type="molecule type" value="Genomic_DNA"/>
</dbReference>
<evidence type="ECO:0000313" key="7">
    <source>
        <dbReference type="Proteomes" id="UP001221302"/>
    </source>
</evidence>
<comment type="cofactor">
    <cofactor evidence="1">
        <name>Zn(2+)</name>
        <dbReference type="ChEBI" id="CHEBI:29105"/>
    </cofactor>
</comment>
<evidence type="ECO:0000259" key="5">
    <source>
        <dbReference type="Pfam" id="PF05193"/>
    </source>
</evidence>
<protein>
    <submittedName>
        <fullName evidence="6">Pitrilysin family protein</fullName>
    </submittedName>
</protein>
<dbReference type="InterPro" id="IPR001431">
    <property type="entry name" value="Pept_M16_Zn_BS"/>
</dbReference>
<dbReference type="GO" id="GO:0006508">
    <property type="term" value="P:proteolysis"/>
    <property type="evidence" value="ECO:0007669"/>
    <property type="project" value="InterPro"/>
</dbReference>
<proteinExistence type="inferred from homology"/>
<feature type="domain" description="Peptidase M16 C-terminal" evidence="5">
    <location>
        <begin position="167"/>
        <end position="340"/>
    </location>
</feature>
<dbReference type="SUPFAM" id="SSF63411">
    <property type="entry name" value="LuxS/MPP-like metallohydrolase"/>
    <property type="match status" value="2"/>
</dbReference>
<comment type="similarity">
    <text evidence="2 3">Belongs to the peptidase M16 family.</text>
</comment>
<dbReference type="Pfam" id="PF00675">
    <property type="entry name" value="Peptidase_M16"/>
    <property type="match status" value="1"/>
</dbReference>
<dbReference type="Gene3D" id="3.30.830.10">
    <property type="entry name" value="Metalloenzyme, LuxS/M16 peptidase-like"/>
    <property type="match status" value="2"/>
</dbReference>
<keyword evidence="7" id="KW-1185">Reference proteome</keyword>
<evidence type="ECO:0000313" key="6">
    <source>
        <dbReference type="EMBL" id="MDF1611088.1"/>
    </source>
</evidence>
<dbReference type="PANTHER" id="PTHR11851">
    <property type="entry name" value="METALLOPROTEASE"/>
    <property type="match status" value="1"/>
</dbReference>
<dbReference type="Pfam" id="PF05193">
    <property type="entry name" value="Peptidase_M16_C"/>
    <property type="match status" value="1"/>
</dbReference>
<sequence length="421" mass="48201">MKNINITTLDNGIKIVTEKLNYVQSFSLGFWFNVGSRDENENNNGISHFIEHMLFKGTKRRSAKRISEEIESLGGYLNAFTSKEHTCFYGRGLKDNIAKTFEVLADMTQNPLFASEEIKKESSVVIDELYDIEDSPDELIFDKFESNVFNGNSLAFPIIGTEKNISSFTKKDLFNYINENYTVNNFLIVASGNVDHNEIIKLAEKYLKKNFKKSENKKRTLNLSVASDLFVEKDTQQVHYILGKPTYGYNNVKRISVAVLSHILGEGSSSRLFQKLREEHGISYQINTFLNSFYDISTFGVYFSTNDKTVKKAEELVLNEIKNICNKKVNKQELDRAKEYLIGNMLMSLESTTNRMNRIANQILYYDKIIHINDTIKKIKSVTKEEILELSNEIFNSNDIANGSLTRVILSSKNFLLDKAA</sequence>
<dbReference type="RefSeq" id="WP_321534852.1">
    <property type="nucleotide sequence ID" value="NZ_JARGDL010000002.1"/>
</dbReference>
<gene>
    <name evidence="6" type="ORF">P0M35_02925</name>
</gene>
<name>A0AAE3TDC5_9BACT</name>
<dbReference type="InterPro" id="IPR011249">
    <property type="entry name" value="Metalloenz_LuxS/M16"/>
</dbReference>
<organism evidence="6 7">
    <name type="scientific">Stygiobacter electus</name>
    <dbReference type="NCBI Taxonomy" id="3032292"/>
    <lineage>
        <taxon>Bacteria</taxon>
        <taxon>Pseudomonadati</taxon>
        <taxon>Ignavibacteriota</taxon>
        <taxon>Ignavibacteria</taxon>
        <taxon>Ignavibacteriales</taxon>
        <taxon>Melioribacteraceae</taxon>
        <taxon>Stygiobacter</taxon>
    </lineage>
</organism>
<dbReference type="GO" id="GO:0004222">
    <property type="term" value="F:metalloendopeptidase activity"/>
    <property type="evidence" value="ECO:0007669"/>
    <property type="project" value="InterPro"/>
</dbReference>
<dbReference type="AlphaFoldDB" id="A0AAE3TDC5"/>
<dbReference type="FunFam" id="3.30.830.10:FF:000008">
    <property type="entry name" value="Mitochondrial-processing peptidase subunit beta"/>
    <property type="match status" value="1"/>
</dbReference>
<comment type="caution">
    <text evidence="6">The sequence shown here is derived from an EMBL/GenBank/DDBJ whole genome shotgun (WGS) entry which is preliminary data.</text>
</comment>
<dbReference type="GO" id="GO:0046872">
    <property type="term" value="F:metal ion binding"/>
    <property type="evidence" value="ECO:0007669"/>
    <property type="project" value="InterPro"/>
</dbReference>
<dbReference type="InterPro" id="IPR011765">
    <property type="entry name" value="Pept_M16_N"/>
</dbReference>
<dbReference type="PANTHER" id="PTHR11851:SF49">
    <property type="entry name" value="MITOCHONDRIAL-PROCESSING PEPTIDASE SUBUNIT ALPHA"/>
    <property type="match status" value="1"/>
</dbReference>
<dbReference type="InterPro" id="IPR050361">
    <property type="entry name" value="MPP/UQCRC_Complex"/>
</dbReference>
<reference evidence="6" key="1">
    <citation type="submission" date="2023-03" db="EMBL/GenBank/DDBJ databases">
        <title>Stygiobacter electus gen. nov., sp. nov., facultatively anaerobic thermotolerant bacterium of the class Ignavibacteria from a well of Yessentuki mineral water deposit.</title>
        <authorList>
            <person name="Podosokorskaya O.A."/>
            <person name="Elcheninov A.G."/>
            <person name="Petrova N.F."/>
            <person name="Zavarzina D.G."/>
            <person name="Kublanov I.V."/>
            <person name="Merkel A.Y."/>
        </authorList>
    </citation>
    <scope>NUCLEOTIDE SEQUENCE</scope>
    <source>
        <strain evidence="6">09-Me</strain>
    </source>
</reference>
<dbReference type="Proteomes" id="UP001221302">
    <property type="component" value="Unassembled WGS sequence"/>
</dbReference>
<evidence type="ECO:0000256" key="2">
    <source>
        <dbReference type="ARBA" id="ARBA00007261"/>
    </source>
</evidence>
<feature type="domain" description="Peptidase M16 N-terminal" evidence="4">
    <location>
        <begin position="15"/>
        <end position="161"/>
    </location>
</feature>
<dbReference type="PROSITE" id="PS00143">
    <property type="entry name" value="INSULINASE"/>
    <property type="match status" value="1"/>
</dbReference>
<accession>A0AAE3TDC5</accession>
<evidence type="ECO:0000256" key="1">
    <source>
        <dbReference type="ARBA" id="ARBA00001947"/>
    </source>
</evidence>
<dbReference type="InterPro" id="IPR007863">
    <property type="entry name" value="Peptidase_M16_C"/>
</dbReference>
<evidence type="ECO:0000256" key="3">
    <source>
        <dbReference type="RuleBase" id="RU004447"/>
    </source>
</evidence>